<comment type="caution">
    <text evidence="3">The sequence shown here is derived from an EMBL/GenBank/DDBJ whole genome shotgun (WGS) entry which is preliminary data.</text>
</comment>
<dbReference type="AlphaFoldDB" id="A0A6N9T742"/>
<gene>
    <name evidence="3" type="ORF">GTK09_14170</name>
</gene>
<evidence type="ECO:0000313" key="4">
    <source>
        <dbReference type="Proteomes" id="UP000469011"/>
    </source>
</evidence>
<dbReference type="Proteomes" id="UP000469011">
    <property type="component" value="Unassembled WGS sequence"/>
</dbReference>
<organism evidence="3 4">
    <name type="scientific">Jiella pacifica</name>
    <dbReference type="NCBI Taxonomy" id="2696469"/>
    <lineage>
        <taxon>Bacteria</taxon>
        <taxon>Pseudomonadati</taxon>
        <taxon>Pseudomonadota</taxon>
        <taxon>Alphaproteobacteria</taxon>
        <taxon>Hyphomicrobiales</taxon>
        <taxon>Aurantimonadaceae</taxon>
        <taxon>Jiella</taxon>
    </lineage>
</organism>
<proteinExistence type="predicted"/>
<keyword evidence="4" id="KW-1185">Reference proteome</keyword>
<feature type="compositionally biased region" description="Low complexity" evidence="1">
    <location>
        <begin position="256"/>
        <end position="279"/>
    </location>
</feature>
<dbReference type="InterPro" id="IPR021225">
    <property type="entry name" value="Tlde1_dom"/>
</dbReference>
<evidence type="ECO:0000259" key="2">
    <source>
        <dbReference type="Pfam" id="PF10908"/>
    </source>
</evidence>
<dbReference type="Pfam" id="PF10908">
    <property type="entry name" value="Tlde1_dom"/>
    <property type="match status" value="1"/>
</dbReference>
<sequence length="451" mass="47598">MPLAAEGNAHPVPLAAGLRSHVAEEDRTSRLFSRTLVATTAVGWRAGHEPAERGGRVFHPSEQVAQRDGADASRSAAGAFAVAALTVPRPEASKTIFRSIPESLETEVAAEAQPAKPAARPAAKAAEGSSHDALARLASFDPNPAARQGLEDTALAAYQSADVPRPSLRPEVEAAAAVEANAEATLDEPVREAIAAAIPLPAARPETAAGQEVRVASLEPTDGPGPLGTVTEEMTALAVPLPERRPAYQPPVVATPQRQPEPVQQPAQRAAPQRAPAVASTRPTSPGDRDGSGIGGFFEKLFKGGGSAKLPPAHLGVAVYDISAQTVYLPGDGKLEAHSGLGHMQDNPRYVAQKMRGPTPPNVYNLRMREALFHGVEAIRLLPADGRKKYNRDGLLAHSYMYVGGGDRSQSNGCVVFKNYDRFLAAFKRGHVKKMIVVPSLDELPTYMAAL</sequence>
<name>A0A6N9T742_9HYPH</name>
<feature type="domain" description="Tlde1" evidence="2">
    <location>
        <begin position="334"/>
        <end position="440"/>
    </location>
</feature>
<evidence type="ECO:0000313" key="3">
    <source>
        <dbReference type="EMBL" id="NDW05569.1"/>
    </source>
</evidence>
<dbReference type="EMBL" id="JAAAMG010000011">
    <property type="protein sequence ID" value="NDW05569.1"/>
    <property type="molecule type" value="Genomic_DNA"/>
</dbReference>
<accession>A0A6N9T742</accession>
<feature type="region of interest" description="Disordered" evidence="1">
    <location>
        <begin position="247"/>
        <end position="292"/>
    </location>
</feature>
<evidence type="ECO:0000256" key="1">
    <source>
        <dbReference type="SAM" id="MobiDB-lite"/>
    </source>
</evidence>
<reference evidence="3 4" key="1">
    <citation type="submission" date="2020-01" db="EMBL/GenBank/DDBJ databases">
        <title>Jiella pacifica sp. nov.</title>
        <authorList>
            <person name="Xue Z."/>
            <person name="Zhu S."/>
            <person name="Chen J."/>
            <person name="Yang J."/>
        </authorList>
    </citation>
    <scope>NUCLEOTIDE SEQUENCE [LARGE SCALE GENOMIC DNA]</scope>
    <source>
        <strain evidence="3 4">40Bstr34</strain>
    </source>
</reference>
<protein>
    <submittedName>
        <fullName evidence="3">DUF2778 domain-containing protein</fullName>
    </submittedName>
</protein>